<organism evidence="2 3">
    <name type="scientific">Acidipropionibacterium jensenii</name>
    <dbReference type="NCBI Taxonomy" id="1749"/>
    <lineage>
        <taxon>Bacteria</taxon>
        <taxon>Bacillati</taxon>
        <taxon>Actinomycetota</taxon>
        <taxon>Actinomycetes</taxon>
        <taxon>Propionibacteriales</taxon>
        <taxon>Propionibacteriaceae</taxon>
        <taxon>Acidipropionibacterium</taxon>
    </lineage>
</organism>
<keyword evidence="3" id="KW-1185">Reference proteome</keyword>
<evidence type="ECO:0000313" key="3">
    <source>
        <dbReference type="Proteomes" id="UP000277858"/>
    </source>
</evidence>
<evidence type="ECO:0000313" key="2">
    <source>
        <dbReference type="EMBL" id="VEI03872.1"/>
    </source>
</evidence>
<accession>A0A3S4US29</accession>
<dbReference type="CDD" id="cd04301">
    <property type="entry name" value="NAT_SF"/>
    <property type="match status" value="1"/>
</dbReference>
<dbReference type="PROSITE" id="PS51186">
    <property type="entry name" value="GNAT"/>
    <property type="match status" value="1"/>
</dbReference>
<gene>
    <name evidence="2" type="ORF">NCTC13652_02086</name>
</gene>
<dbReference type="InterPro" id="IPR016181">
    <property type="entry name" value="Acyl_CoA_acyltransferase"/>
</dbReference>
<proteinExistence type="predicted"/>
<dbReference type="Pfam" id="PF00583">
    <property type="entry name" value="Acetyltransf_1"/>
    <property type="match status" value="1"/>
</dbReference>
<dbReference type="EMBL" id="LR134473">
    <property type="protein sequence ID" value="VEI03872.1"/>
    <property type="molecule type" value="Genomic_DNA"/>
</dbReference>
<dbReference type="Proteomes" id="UP000277858">
    <property type="component" value="Chromosome"/>
</dbReference>
<dbReference type="STRING" id="1122997.GCA_000425285_00236"/>
<evidence type="ECO:0000259" key="1">
    <source>
        <dbReference type="PROSITE" id="PS51186"/>
    </source>
</evidence>
<name>A0A3S4US29_9ACTN</name>
<feature type="domain" description="N-acetyltransferase" evidence="1">
    <location>
        <begin position="1"/>
        <end position="124"/>
    </location>
</feature>
<dbReference type="Gene3D" id="3.40.630.30">
    <property type="match status" value="1"/>
</dbReference>
<protein>
    <submittedName>
        <fullName evidence="2">Predicted acetyltransferase</fullName>
    </submittedName>
</protein>
<dbReference type="SUPFAM" id="SSF55729">
    <property type="entry name" value="Acyl-CoA N-acyltransferases (Nat)"/>
    <property type="match status" value="1"/>
</dbReference>
<dbReference type="GO" id="GO:0016747">
    <property type="term" value="F:acyltransferase activity, transferring groups other than amino-acyl groups"/>
    <property type="evidence" value="ECO:0007669"/>
    <property type="project" value="InterPro"/>
</dbReference>
<dbReference type="AlphaFoldDB" id="A0A3S4US29"/>
<dbReference type="InterPro" id="IPR000182">
    <property type="entry name" value="GNAT_dom"/>
</dbReference>
<keyword evidence="2" id="KW-0808">Transferase</keyword>
<reference evidence="2 3" key="1">
    <citation type="submission" date="2018-12" db="EMBL/GenBank/DDBJ databases">
        <authorList>
            <consortium name="Pathogen Informatics"/>
        </authorList>
    </citation>
    <scope>NUCLEOTIDE SEQUENCE [LARGE SCALE GENOMIC DNA]</scope>
    <source>
        <strain evidence="2 3">NCTC13652</strain>
    </source>
</reference>
<sequence>MLAAYKGTPDDEGESLADTVAILRSTMGGGFGRWLPQASFLARDDSGRSVGAIVTALEDDGTPFIVFVFVAPDRGGQGIASGLIGRSCRTLCESGYSTVRLWVNTANERAVSLYRRLSFVDVVG</sequence>